<dbReference type="Gene3D" id="3.40.50.300">
    <property type="entry name" value="P-loop containing nucleotide triphosphate hydrolases"/>
    <property type="match status" value="2"/>
</dbReference>
<gene>
    <name evidence="2" type="ORF">ACFSKV_14585</name>
</gene>
<keyword evidence="2" id="KW-0067">ATP-binding</keyword>
<keyword evidence="2" id="KW-0378">Hydrolase</keyword>
<proteinExistence type="predicted"/>
<feature type="domain" description="Helicase/UvrB N-terminal" evidence="1">
    <location>
        <begin position="2"/>
        <end position="188"/>
    </location>
</feature>
<sequence length="767" mass="88023">MIVLRKYQEAAVAALVNDTYSLMKLPGARLKMVLKAPTGAGKTIIMAEYLNQLSEELPDKLDLPKRKVAYIWFAPNQLHLQSYLSLKDYFSELRSIKPIQFEDITDGQLKPNEILFVNWQSVNKESNLYIKENEQGKDLVRFVHNSMLKDIEIICILDEAHYHADGKKAKELLQKIHAKIEIDVSATPLSPGYTGYGHVIRRQDVIEEGMIKKNVVLNPALDHHKQEGRPLNQILMDEALAKRKELAEAYEALGVKINPLLLIQLPNETKTESVLDKEIIDEVKTYLEVKGLTTSNGKLAIWLSNEKTNLDGLEANDGFAEVLLFKQAISLGWDCPRAGVLLIFREIQQEHFGIQTVGRILRMPEQKHYTNPILNNGYVYTNLSRDIVKIVQEDMDYIVQNKAVRKAMYEQLTLNSYFINTRLTRNRLSSKFRKCMYEAAEQKFGLTRNLEDTKGEVIDAYNRKRLAENVIELDVASIEIPIPKDLELVIVEGATQVTQMERFAKTTGELDILFRQFCRNHVGAYAKADSTPVMELALKMLFEDYLLMDEFAAIKVILYPQNQGKFVELIDVALEKHEQLLKQKAAMASKKVETVSWDVPKEKLYNEHYNERPSDNHVMEPFYEYKSASTPERQFVNFLEKNDAYIAWWYKNGDKNKEDFAVTYVDHERITRGFYVDFVIKLKNGLLCLFDTKTLDSDKNFVAKHNALHQYILDNSSNEKPMIGGIIVPKGAGDAQVWKYCRNKISSATDTTGWVSFEPSTEKPQKP</sequence>
<name>A0ABW5B9J0_9BACT</name>
<dbReference type="GO" id="GO:0016787">
    <property type="term" value="F:hydrolase activity"/>
    <property type="evidence" value="ECO:0007669"/>
    <property type="project" value="UniProtKB-KW"/>
</dbReference>
<comment type="caution">
    <text evidence="2">The sequence shown here is derived from an EMBL/GenBank/DDBJ whole genome shotgun (WGS) entry which is preliminary data.</text>
</comment>
<dbReference type="RefSeq" id="WP_380804257.1">
    <property type="nucleotide sequence ID" value="NZ_JBHUIV010000020.1"/>
</dbReference>
<dbReference type="SUPFAM" id="SSF52540">
    <property type="entry name" value="P-loop containing nucleoside triphosphate hydrolases"/>
    <property type="match status" value="2"/>
</dbReference>
<dbReference type="Pfam" id="PF04851">
    <property type="entry name" value="ResIII"/>
    <property type="match status" value="1"/>
</dbReference>
<dbReference type="InterPro" id="IPR027417">
    <property type="entry name" value="P-loop_NTPase"/>
</dbReference>
<dbReference type="EC" id="3.6.4.-" evidence="2"/>
<dbReference type="GO" id="GO:0004386">
    <property type="term" value="F:helicase activity"/>
    <property type="evidence" value="ECO:0007669"/>
    <property type="project" value="UniProtKB-KW"/>
</dbReference>
<evidence type="ECO:0000313" key="2">
    <source>
        <dbReference type="EMBL" id="MFD2202802.1"/>
    </source>
</evidence>
<keyword evidence="2" id="KW-0347">Helicase</keyword>
<accession>A0ABW5B9J0</accession>
<keyword evidence="2" id="KW-0547">Nucleotide-binding</keyword>
<organism evidence="2 3">
    <name type="scientific">Shivajiella indica</name>
    <dbReference type="NCBI Taxonomy" id="872115"/>
    <lineage>
        <taxon>Bacteria</taxon>
        <taxon>Pseudomonadati</taxon>
        <taxon>Bacteroidota</taxon>
        <taxon>Cytophagia</taxon>
        <taxon>Cytophagales</taxon>
        <taxon>Cyclobacteriaceae</taxon>
        <taxon>Shivajiella</taxon>
    </lineage>
</organism>
<dbReference type="EMBL" id="JBHUIV010000020">
    <property type="protein sequence ID" value="MFD2202802.1"/>
    <property type="molecule type" value="Genomic_DNA"/>
</dbReference>
<protein>
    <submittedName>
        <fullName evidence="2">DEAD/DEAH box helicase</fullName>
        <ecNumber evidence="2">3.6.4.-</ecNumber>
    </submittedName>
</protein>
<reference evidence="3" key="1">
    <citation type="journal article" date="2019" name="Int. J. Syst. Evol. Microbiol.">
        <title>The Global Catalogue of Microorganisms (GCM) 10K type strain sequencing project: providing services to taxonomists for standard genome sequencing and annotation.</title>
        <authorList>
            <consortium name="The Broad Institute Genomics Platform"/>
            <consortium name="The Broad Institute Genome Sequencing Center for Infectious Disease"/>
            <person name="Wu L."/>
            <person name="Ma J."/>
        </authorList>
    </citation>
    <scope>NUCLEOTIDE SEQUENCE [LARGE SCALE GENOMIC DNA]</scope>
    <source>
        <strain evidence="3">KCTC 19812</strain>
    </source>
</reference>
<evidence type="ECO:0000259" key="1">
    <source>
        <dbReference type="Pfam" id="PF04851"/>
    </source>
</evidence>
<dbReference type="InterPro" id="IPR006935">
    <property type="entry name" value="Helicase/UvrB_N"/>
</dbReference>
<keyword evidence="3" id="KW-1185">Reference proteome</keyword>
<dbReference type="Proteomes" id="UP001597414">
    <property type="component" value="Unassembled WGS sequence"/>
</dbReference>
<evidence type="ECO:0000313" key="3">
    <source>
        <dbReference type="Proteomes" id="UP001597414"/>
    </source>
</evidence>